<evidence type="ECO:0000259" key="4">
    <source>
        <dbReference type="PROSITE" id="PS51716"/>
    </source>
</evidence>
<comment type="caution">
    <text evidence="5">The sequence shown here is derived from an EMBL/GenBank/DDBJ whole genome shotgun (WGS) entry which is preliminary data.</text>
</comment>
<keyword evidence="1" id="KW-0547">Nucleotide-binding</keyword>
<dbReference type="SUPFAM" id="SSF52540">
    <property type="entry name" value="P-loop containing nucleoside triphosphate hydrolases"/>
    <property type="match status" value="1"/>
</dbReference>
<dbReference type="Gene3D" id="3.40.50.300">
    <property type="entry name" value="P-loop containing nucleotide triphosphate hydrolases"/>
    <property type="match status" value="1"/>
</dbReference>
<dbReference type="Pfam" id="PF05049">
    <property type="entry name" value="IIGP"/>
    <property type="match status" value="1"/>
</dbReference>
<proteinExistence type="predicted"/>
<dbReference type="PANTHER" id="PTHR32341:SF10">
    <property type="entry name" value="INTERFERON-INDUCIBLE GTPASE 5"/>
    <property type="match status" value="1"/>
</dbReference>
<evidence type="ECO:0000313" key="6">
    <source>
        <dbReference type="Proteomes" id="UP000052946"/>
    </source>
</evidence>
<dbReference type="InterPro" id="IPR007743">
    <property type="entry name" value="Immunity-related_GTPase-like"/>
</dbReference>
<reference evidence="6" key="1">
    <citation type="submission" date="2015-07" db="EMBL/GenBank/DDBJ databases">
        <title>Draft Genome Sequence of Oceanobacillus picturae Heshi-B3 that Was Isolated from Fermented Rice Bran with Aging Salted Mackerel, Which Was Named Heshiko as Traditional Fermented Seafood in Japan.</title>
        <authorList>
            <person name="Akuzawa S."/>
            <person name="Nakagawa J."/>
            <person name="Kanekatsu T."/>
            <person name="Kanesaki Y."/>
            <person name="Suzuki T."/>
        </authorList>
    </citation>
    <scope>NUCLEOTIDE SEQUENCE [LARGE SCALE GENOMIC DNA]</scope>
    <source>
        <strain evidence="6">Heshi-B3</strain>
    </source>
</reference>
<dbReference type="Proteomes" id="UP000052946">
    <property type="component" value="Unassembled WGS sequence"/>
</dbReference>
<gene>
    <name evidence="5" type="ORF">OPHB3_1793</name>
</gene>
<dbReference type="InterPro" id="IPR030385">
    <property type="entry name" value="G_IRG_dom"/>
</dbReference>
<dbReference type="InterPro" id="IPR027417">
    <property type="entry name" value="P-loop_NTPase"/>
</dbReference>
<dbReference type="OrthoDB" id="2449499at2"/>
<dbReference type="PANTHER" id="PTHR32341">
    <property type="entry name" value="INTERFERON-INDUCIBLE GTPASE"/>
    <property type="match status" value="1"/>
</dbReference>
<sequence length="361" mass="40778">MDENNIYESIDSIKEEIEKLNETQVKIALFGQPGSGKSSLINALIGEDVAKVSQETDTTISEDPYIWEDLILTDLPGYGTKNFPVDTFFERFNVLSYDIFICVFSGKFKQEDTEFFRRLQEEGKKCIFVRNSVDSMFEKGKTIEQLKESVLKDVKEQIGKEVKVYFTSCRTDEGLDELIKAIHDNLNTVKQIKFSMDAKAYSEDFLETKKKACYKFIYLGSSLAAANGINPIPVVDITVDLSILTGIFERIRKSFGLNKEIIEENKPLYNERLLAIANNVLKYSTKTAITKLLQKVAKDQLEKQAVKQTLKQIGKRIPLIGQGISATTSFVVTFAASRSYCNDCAEIATAILKDKLYSRTS</sequence>
<feature type="domain" description="IRG-type G" evidence="4">
    <location>
        <begin position="23"/>
        <end position="226"/>
    </location>
</feature>
<keyword evidence="2" id="KW-0378">Hydrolase</keyword>
<protein>
    <submittedName>
        <fullName evidence="5">Immunity-related GTPase</fullName>
    </submittedName>
</protein>
<name>A0A0U9H715_9BACI</name>
<dbReference type="GO" id="GO:0016020">
    <property type="term" value="C:membrane"/>
    <property type="evidence" value="ECO:0007669"/>
    <property type="project" value="InterPro"/>
</dbReference>
<dbReference type="GO" id="GO:0005525">
    <property type="term" value="F:GTP binding"/>
    <property type="evidence" value="ECO:0007669"/>
    <property type="project" value="UniProtKB-KW"/>
</dbReference>
<organism evidence="5 6">
    <name type="scientific">Oceanobacillus picturae</name>
    <dbReference type="NCBI Taxonomy" id="171693"/>
    <lineage>
        <taxon>Bacteria</taxon>
        <taxon>Bacillati</taxon>
        <taxon>Bacillota</taxon>
        <taxon>Bacilli</taxon>
        <taxon>Bacillales</taxon>
        <taxon>Bacillaceae</taxon>
        <taxon>Oceanobacillus</taxon>
    </lineage>
</organism>
<reference evidence="5 6" key="2">
    <citation type="journal article" date="2016" name="Genome Announc.">
        <title>Draft Genome Sequence of Oceanobacillus picturae Heshi-B3, Isolated from Fermented Rice Bran in a Traditional Japanese Seafood Dish.</title>
        <authorList>
            <person name="Akuzawa S."/>
            <person name="Nagaoka J."/>
            <person name="Kanekatsu M."/>
            <person name="Kanesaki Y."/>
            <person name="Suzuki T."/>
        </authorList>
    </citation>
    <scope>NUCLEOTIDE SEQUENCE [LARGE SCALE GENOMIC DNA]</scope>
    <source>
        <strain evidence="5 6">Heshi-B3</strain>
    </source>
</reference>
<evidence type="ECO:0000313" key="5">
    <source>
        <dbReference type="EMBL" id="GAQ17856.1"/>
    </source>
</evidence>
<dbReference type="AlphaFoldDB" id="A0A0U9H715"/>
<evidence type="ECO:0000256" key="3">
    <source>
        <dbReference type="ARBA" id="ARBA00023134"/>
    </source>
</evidence>
<evidence type="ECO:0000256" key="1">
    <source>
        <dbReference type="ARBA" id="ARBA00022741"/>
    </source>
</evidence>
<dbReference type="InterPro" id="IPR051515">
    <property type="entry name" value="IRG"/>
</dbReference>
<evidence type="ECO:0000256" key="2">
    <source>
        <dbReference type="ARBA" id="ARBA00022801"/>
    </source>
</evidence>
<dbReference type="RefSeq" id="WP_058950076.1">
    <property type="nucleotide sequence ID" value="NZ_BBXV01000023.1"/>
</dbReference>
<dbReference type="PROSITE" id="PS51716">
    <property type="entry name" value="G_IRG"/>
    <property type="match status" value="1"/>
</dbReference>
<accession>A0A0U9H715</accession>
<keyword evidence="3" id="KW-0342">GTP-binding</keyword>
<dbReference type="GO" id="GO:0016787">
    <property type="term" value="F:hydrolase activity"/>
    <property type="evidence" value="ECO:0007669"/>
    <property type="project" value="UniProtKB-KW"/>
</dbReference>
<dbReference type="EMBL" id="BBXV01000023">
    <property type="protein sequence ID" value="GAQ17856.1"/>
    <property type="molecule type" value="Genomic_DNA"/>
</dbReference>